<dbReference type="InterPro" id="IPR017969">
    <property type="entry name" value="Heavy-metal-associated_CS"/>
</dbReference>
<dbReference type="InterPro" id="IPR036163">
    <property type="entry name" value="HMA_dom_sf"/>
</dbReference>
<dbReference type="InterPro" id="IPR006121">
    <property type="entry name" value="HMA_dom"/>
</dbReference>
<keyword evidence="1" id="KW-0479">Metal-binding</keyword>
<dbReference type="Pfam" id="PF00403">
    <property type="entry name" value="HMA"/>
    <property type="match status" value="1"/>
</dbReference>
<organism evidence="3 4">
    <name type="scientific">Clostridium scatologenes</name>
    <dbReference type="NCBI Taxonomy" id="1548"/>
    <lineage>
        <taxon>Bacteria</taxon>
        <taxon>Bacillati</taxon>
        <taxon>Bacillota</taxon>
        <taxon>Clostridia</taxon>
        <taxon>Eubacteriales</taxon>
        <taxon>Clostridiaceae</taxon>
        <taxon>Clostridium</taxon>
    </lineage>
</organism>
<dbReference type="PROSITE" id="PS50846">
    <property type="entry name" value="HMA_2"/>
    <property type="match status" value="1"/>
</dbReference>
<dbReference type="Proteomes" id="UP000033115">
    <property type="component" value="Chromosome"/>
</dbReference>
<protein>
    <submittedName>
        <fullName evidence="3">Heavy metal transport/detoxification protein</fullName>
    </submittedName>
</protein>
<dbReference type="KEGG" id="csq:CSCA_3219"/>
<reference evidence="3 4" key="1">
    <citation type="journal article" date="2015" name="J. Biotechnol.">
        <title>Complete genome sequence of a malodorant-producing acetogen, Clostridium scatologenes ATCC 25775(T).</title>
        <authorList>
            <person name="Zhu Z."/>
            <person name="Guo T."/>
            <person name="Zheng H."/>
            <person name="Song T."/>
            <person name="Ouyang P."/>
            <person name="Xie J."/>
        </authorList>
    </citation>
    <scope>NUCLEOTIDE SEQUENCE [LARGE SCALE GENOMIC DNA]</scope>
    <source>
        <strain evidence="3 4">ATCC 25775</strain>
    </source>
</reference>
<dbReference type="GO" id="GO:0046872">
    <property type="term" value="F:metal ion binding"/>
    <property type="evidence" value="ECO:0007669"/>
    <property type="project" value="UniProtKB-KW"/>
</dbReference>
<name>A0A0E3M8W7_CLOSL</name>
<feature type="domain" description="HMA" evidence="2">
    <location>
        <begin position="1"/>
        <end position="66"/>
    </location>
</feature>
<evidence type="ECO:0000313" key="4">
    <source>
        <dbReference type="Proteomes" id="UP000033115"/>
    </source>
</evidence>
<dbReference type="AlphaFoldDB" id="A0A0E3M8W7"/>
<dbReference type="Gene3D" id="3.30.70.100">
    <property type="match status" value="1"/>
</dbReference>
<accession>A0A0E3M8W7</accession>
<dbReference type="CDD" id="cd00371">
    <property type="entry name" value="HMA"/>
    <property type="match status" value="1"/>
</dbReference>
<evidence type="ECO:0000313" key="3">
    <source>
        <dbReference type="EMBL" id="AKA70344.1"/>
    </source>
</evidence>
<dbReference type="SUPFAM" id="SSF55008">
    <property type="entry name" value="HMA, heavy metal-associated domain"/>
    <property type="match status" value="1"/>
</dbReference>
<proteinExistence type="predicted"/>
<dbReference type="EMBL" id="CP009933">
    <property type="protein sequence ID" value="AKA70344.1"/>
    <property type="molecule type" value="Genomic_DNA"/>
</dbReference>
<dbReference type="PROSITE" id="PS01047">
    <property type="entry name" value="HMA_1"/>
    <property type="match status" value="1"/>
</dbReference>
<keyword evidence="4" id="KW-1185">Reference proteome</keyword>
<evidence type="ECO:0000259" key="2">
    <source>
        <dbReference type="PROSITE" id="PS50846"/>
    </source>
</evidence>
<dbReference type="RefSeq" id="WP_029162551.1">
    <property type="nucleotide sequence ID" value="NZ_CP009933.1"/>
</dbReference>
<sequence length="73" mass="8226">MKKKLTIDGMSCMHCVNRVYQALMNISEVTSVNIDLKTQIAFLESNKAIDNDVIKSAISNVGYKVTEIEKIYL</sequence>
<gene>
    <name evidence="3" type="ORF">CSCA_3219</name>
</gene>
<dbReference type="HOGENOM" id="CLU_134973_6_1_9"/>
<dbReference type="STRING" id="1548.CSCA_3219"/>
<evidence type="ECO:0000256" key="1">
    <source>
        <dbReference type="ARBA" id="ARBA00022723"/>
    </source>
</evidence>